<evidence type="ECO:0000256" key="5">
    <source>
        <dbReference type="ARBA" id="ARBA00023098"/>
    </source>
</evidence>
<keyword evidence="5" id="KW-0443">Lipid metabolism</keyword>
<keyword evidence="3" id="KW-0276">Fatty acid metabolism</keyword>
<dbReference type="Pfam" id="PF08220">
    <property type="entry name" value="HTH_DeoR"/>
    <property type="match status" value="1"/>
</dbReference>
<reference evidence="10 11" key="1">
    <citation type="submission" date="2018-05" db="EMBL/GenBank/DDBJ databases">
        <title>Genomic Encyclopedia of Type Strains, Phase IV (KMG-IV): sequencing the most valuable type-strain genomes for metagenomic binning, comparative biology and taxonomic classification.</title>
        <authorList>
            <person name="Goeker M."/>
        </authorList>
    </citation>
    <scope>NUCLEOTIDE SEQUENCE [LARGE SCALE GENOMIC DNA]</scope>
    <source>
        <strain evidence="10 11">DSM 18773</strain>
    </source>
</reference>
<evidence type="ECO:0000256" key="2">
    <source>
        <dbReference type="ARBA" id="ARBA00022516"/>
    </source>
</evidence>
<dbReference type="GO" id="GO:0006633">
    <property type="term" value="P:fatty acid biosynthetic process"/>
    <property type="evidence" value="ECO:0007669"/>
    <property type="project" value="UniProtKB-KW"/>
</dbReference>
<dbReference type="NCBIfam" id="NF003359">
    <property type="entry name" value="PRK04424.1"/>
    <property type="match status" value="1"/>
</dbReference>
<protein>
    <submittedName>
        <fullName evidence="10">DeoR-like protein with HTH domain</fullName>
    </submittedName>
</protein>
<dbReference type="EMBL" id="QGGL01000009">
    <property type="protein sequence ID" value="PWK12773.1"/>
    <property type="molecule type" value="Genomic_DNA"/>
</dbReference>
<feature type="domain" description="HTH deoR-type" evidence="9">
    <location>
        <begin position="9"/>
        <end position="42"/>
    </location>
</feature>
<dbReference type="SUPFAM" id="SSF54637">
    <property type="entry name" value="Thioesterase/thiol ester dehydrase-isomerase"/>
    <property type="match status" value="1"/>
</dbReference>
<keyword evidence="1" id="KW-0678">Repressor</keyword>
<proteinExistence type="predicted"/>
<organism evidence="10 11">
    <name type="scientific">Tumebacillus permanentifrigoris</name>
    <dbReference type="NCBI Taxonomy" id="378543"/>
    <lineage>
        <taxon>Bacteria</taxon>
        <taxon>Bacillati</taxon>
        <taxon>Bacillota</taxon>
        <taxon>Bacilli</taxon>
        <taxon>Bacillales</taxon>
        <taxon>Alicyclobacillaceae</taxon>
        <taxon>Tumebacillus</taxon>
    </lineage>
</organism>
<evidence type="ECO:0000259" key="9">
    <source>
        <dbReference type="Pfam" id="PF08220"/>
    </source>
</evidence>
<dbReference type="PIRSF" id="PIRSF037733">
    <property type="entry name" value="Transcription_factor_FapR"/>
    <property type="match status" value="1"/>
</dbReference>
<keyword evidence="6" id="KW-0238">DNA-binding</keyword>
<accession>A0A316D7R0</accession>
<gene>
    <name evidence="10" type="ORF">C7459_109134</name>
</gene>
<name>A0A316D7R0_9BACL</name>
<dbReference type="InterPro" id="IPR001034">
    <property type="entry name" value="DeoR_HTH"/>
</dbReference>
<keyword evidence="8" id="KW-0804">Transcription</keyword>
<evidence type="ECO:0000313" key="11">
    <source>
        <dbReference type="Proteomes" id="UP000245634"/>
    </source>
</evidence>
<keyword evidence="2" id="KW-0444">Lipid biosynthesis</keyword>
<keyword evidence="11" id="KW-1185">Reference proteome</keyword>
<dbReference type="OrthoDB" id="1706183at2"/>
<dbReference type="GO" id="GO:0045892">
    <property type="term" value="P:negative regulation of DNA-templated transcription"/>
    <property type="evidence" value="ECO:0007669"/>
    <property type="project" value="InterPro"/>
</dbReference>
<evidence type="ECO:0000256" key="8">
    <source>
        <dbReference type="ARBA" id="ARBA00023163"/>
    </source>
</evidence>
<dbReference type="InterPro" id="IPR029069">
    <property type="entry name" value="HotDog_dom_sf"/>
</dbReference>
<evidence type="ECO:0000256" key="3">
    <source>
        <dbReference type="ARBA" id="ARBA00022832"/>
    </source>
</evidence>
<dbReference type="GO" id="GO:0045717">
    <property type="term" value="P:negative regulation of fatty acid biosynthetic process"/>
    <property type="evidence" value="ECO:0007669"/>
    <property type="project" value="InterPro"/>
</dbReference>
<dbReference type="GO" id="GO:0003677">
    <property type="term" value="F:DNA binding"/>
    <property type="evidence" value="ECO:0007669"/>
    <property type="project" value="UniProtKB-KW"/>
</dbReference>
<dbReference type="Gene3D" id="1.10.10.10">
    <property type="entry name" value="Winged helix-like DNA-binding domain superfamily/Winged helix DNA-binding domain"/>
    <property type="match status" value="1"/>
</dbReference>
<dbReference type="InterPro" id="IPR036388">
    <property type="entry name" value="WH-like_DNA-bd_sf"/>
</dbReference>
<evidence type="ECO:0000256" key="4">
    <source>
        <dbReference type="ARBA" id="ARBA00023015"/>
    </source>
</evidence>
<keyword evidence="7" id="KW-0275">Fatty acid biosynthesis</keyword>
<comment type="caution">
    <text evidence="10">The sequence shown here is derived from an EMBL/GenBank/DDBJ whole genome shotgun (WGS) entry which is preliminary data.</text>
</comment>
<dbReference type="InterPro" id="IPR017275">
    <property type="entry name" value="Transcription_factor_FapR"/>
</dbReference>
<dbReference type="AlphaFoldDB" id="A0A316D7R0"/>
<evidence type="ECO:0000313" key="10">
    <source>
        <dbReference type="EMBL" id="PWK12773.1"/>
    </source>
</evidence>
<evidence type="ECO:0000256" key="1">
    <source>
        <dbReference type="ARBA" id="ARBA00022491"/>
    </source>
</evidence>
<sequence length="184" mass="20573">MVARNKQVRQQELTALIETEPFLTDEELAERFAVSVQTIRLDRLSLGIPELRERIKAVANNNYGKVRSLELTEVIGELIELDLNHLAISILEIGPEHVFTRTKIARGHHLFAQANSLAVSVIDAEVVLTGTADVRFTRQVKLGERLISKAVVADNREDRACVDVATKVGDDIVFEGQFVVFKNK</sequence>
<evidence type="ECO:0000256" key="6">
    <source>
        <dbReference type="ARBA" id="ARBA00023125"/>
    </source>
</evidence>
<dbReference type="Proteomes" id="UP000245634">
    <property type="component" value="Unassembled WGS sequence"/>
</dbReference>
<dbReference type="Gene3D" id="3.10.129.10">
    <property type="entry name" value="Hotdog Thioesterase"/>
    <property type="match status" value="1"/>
</dbReference>
<dbReference type="GO" id="GO:0003700">
    <property type="term" value="F:DNA-binding transcription factor activity"/>
    <property type="evidence" value="ECO:0007669"/>
    <property type="project" value="InterPro"/>
</dbReference>
<keyword evidence="4" id="KW-0805">Transcription regulation</keyword>
<evidence type="ECO:0000256" key="7">
    <source>
        <dbReference type="ARBA" id="ARBA00023160"/>
    </source>
</evidence>